<dbReference type="VEuPathDB" id="FungiDB:RhiirFUN_018689"/>
<evidence type="ECO:0000256" key="1">
    <source>
        <dbReference type="PROSITE-ProRule" id="PRU00035"/>
    </source>
</evidence>
<dbReference type="Pfam" id="PF00439">
    <property type="entry name" value="Bromodomain"/>
    <property type="match status" value="1"/>
</dbReference>
<evidence type="ECO:0000313" key="4">
    <source>
        <dbReference type="EMBL" id="CAB5366987.1"/>
    </source>
</evidence>
<protein>
    <recommendedName>
        <fullName evidence="3">Bromo domain-containing protein</fullName>
    </recommendedName>
</protein>
<keyword evidence="2" id="KW-0175">Coiled coil</keyword>
<dbReference type="PROSITE" id="PS50014">
    <property type="entry name" value="BROMODOMAIN_2"/>
    <property type="match status" value="1"/>
</dbReference>
<dbReference type="AlphaFoldDB" id="A0A916E880"/>
<reference evidence="4" key="1">
    <citation type="submission" date="2020-05" db="EMBL/GenBank/DDBJ databases">
        <authorList>
            <person name="Rincon C."/>
            <person name="Sanders R I."/>
            <person name="Robbins C."/>
            <person name="Chaturvedi A."/>
        </authorList>
    </citation>
    <scope>NUCLEOTIDE SEQUENCE</scope>
    <source>
        <strain evidence="4">CHB12</strain>
    </source>
</reference>
<dbReference type="EMBL" id="CAGKOT010000023">
    <property type="protein sequence ID" value="CAB5366987.1"/>
    <property type="molecule type" value="Genomic_DNA"/>
</dbReference>
<name>A0A916E880_9GLOM</name>
<organism evidence="4 5">
    <name type="scientific">Rhizophagus irregularis</name>
    <dbReference type="NCBI Taxonomy" id="588596"/>
    <lineage>
        <taxon>Eukaryota</taxon>
        <taxon>Fungi</taxon>
        <taxon>Fungi incertae sedis</taxon>
        <taxon>Mucoromycota</taxon>
        <taxon>Glomeromycotina</taxon>
        <taxon>Glomeromycetes</taxon>
        <taxon>Glomerales</taxon>
        <taxon>Glomeraceae</taxon>
        <taxon>Rhizophagus</taxon>
    </lineage>
</organism>
<evidence type="ECO:0000256" key="2">
    <source>
        <dbReference type="SAM" id="Coils"/>
    </source>
</evidence>
<dbReference type="Proteomes" id="UP000684084">
    <property type="component" value="Unassembled WGS sequence"/>
</dbReference>
<evidence type="ECO:0000259" key="3">
    <source>
        <dbReference type="PROSITE" id="PS50014"/>
    </source>
</evidence>
<gene>
    <name evidence="4" type="ORF">CHRIB12_LOCUS11099</name>
</gene>
<comment type="caution">
    <text evidence="4">The sequence shown here is derived from an EMBL/GenBank/DDBJ whole genome shotgun (WGS) entry which is preliminary data.</text>
</comment>
<sequence>MNITENYIGYDALVSYLIEVSYSIESIESNNYIYYEFLSPNQDIIISSLNSLTNSSKALDLNEWQNFNFTWYNRFLKAAKNLFEPDIFIAVKKKIQEEHFCSKEKLQIFWQKIIKEFNKKKNFPKTSQSDLKVIKECDKKNLILAETLQPDVLTENYIGYNALVSYLIEVSYSIESIESNNYIYYKFLSPNQDIIISSLNSLTNSSKALDLNEWQNFNFTWYNRFLKAAKNLFEPDIFIAVKKKIQEEHFCSKEKLQIFWQKIIKEFNKKKNFPETSQSDLSKKMQEVIKECDKKNLILAETSQPDILTENYIGYNALDLNNWQNFNFTWYNRFLKAAKNLFEPDIFIVVKEKIQEEYFYFYSKEKLQIFWQKIIKEFNKKKNFPETSQSDLEVIKECDKKNLILAEIFQPDTLLSKKTSKDFIKNLSETLQPDLQVIKEYKKENLVFTETSQPDVLQPDVLLSKKTVKIPIENHFEFTDFCYDILHELENKSYAKSYANKSYKHINLKLKNNQYTSLEEFEKDIRLIFCNCYIYNNVESEVISLEELKREMMIQQIRELKREIRNQILEQNKNNFNRCFP</sequence>
<evidence type="ECO:0000313" key="5">
    <source>
        <dbReference type="Proteomes" id="UP000684084"/>
    </source>
</evidence>
<feature type="domain" description="Bromo" evidence="3">
    <location>
        <begin position="506"/>
        <end position="543"/>
    </location>
</feature>
<dbReference type="OrthoDB" id="2353595at2759"/>
<proteinExistence type="predicted"/>
<dbReference type="InterPro" id="IPR001487">
    <property type="entry name" value="Bromodomain"/>
</dbReference>
<feature type="coiled-coil region" evidence="2">
    <location>
        <begin position="535"/>
        <end position="574"/>
    </location>
</feature>
<keyword evidence="1" id="KW-0103">Bromodomain</keyword>
<accession>A0A916E880</accession>